<dbReference type="InterPro" id="IPR036514">
    <property type="entry name" value="SGNH_hydro_sf"/>
</dbReference>
<gene>
    <name evidence="5" type="ORF">BFC18_13920</name>
</gene>
<dbReference type="Pfam" id="PF13472">
    <property type="entry name" value="Lipase_GDSL_2"/>
    <property type="match status" value="1"/>
</dbReference>
<dbReference type="RefSeq" id="WP_070125917.1">
    <property type="nucleotide sequence ID" value="NZ_MDHN01000029.1"/>
</dbReference>
<sequence>MKKLMLSLLIAATSFAASAQDPTRTTLHLIGDSTMSIKPNLYYPERGWGMALPGYMSQELEILNHAANGRSTKRFIDEGRWGKALSEMKEGDYVLIQFGHNDQKKEDPARYASAEKDYPAYLHRYIKDVRDKGATPMIASSICRRYFEENGDVRYTMTDYVNAAREVAKEENVTFFDMNKFTCNYLQEAGDEETVKFFLRIPPGIYTRYPDGKSDDTHLNTLGAAWVAQFFIKDLKAKAHPLAKYVYRETL</sequence>
<name>A0A1E7ZA33_9ALTE</name>
<dbReference type="Proteomes" id="UP000175691">
    <property type="component" value="Unassembled WGS sequence"/>
</dbReference>
<dbReference type="STRING" id="1656094.BFC18_13920"/>
<evidence type="ECO:0000313" key="6">
    <source>
        <dbReference type="Proteomes" id="UP000175691"/>
    </source>
</evidence>
<dbReference type="InterPro" id="IPR013830">
    <property type="entry name" value="SGNH_hydro"/>
</dbReference>
<organism evidence="5 6">
    <name type="scientific">Alteromonas confluentis</name>
    <dbReference type="NCBI Taxonomy" id="1656094"/>
    <lineage>
        <taxon>Bacteria</taxon>
        <taxon>Pseudomonadati</taxon>
        <taxon>Pseudomonadota</taxon>
        <taxon>Gammaproteobacteria</taxon>
        <taxon>Alteromonadales</taxon>
        <taxon>Alteromonadaceae</taxon>
        <taxon>Alteromonas/Salinimonas group</taxon>
        <taxon>Alteromonas</taxon>
    </lineage>
</organism>
<evidence type="ECO:0000256" key="3">
    <source>
        <dbReference type="SAM" id="SignalP"/>
    </source>
</evidence>
<feature type="chain" id="PRO_5009209561" evidence="3">
    <location>
        <begin position="20"/>
        <end position="251"/>
    </location>
</feature>
<dbReference type="CDD" id="cd01821">
    <property type="entry name" value="Rhamnogalacturan_acetylesterase_like"/>
    <property type="match status" value="1"/>
</dbReference>
<keyword evidence="3" id="KW-0732">Signal</keyword>
<comment type="similarity">
    <text evidence="1">Belongs to the 'GDSL' lipolytic enzyme family.</text>
</comment>
<dbReference type="Gene3D" id="3.40.50.1110">
    <property type="entry name" value="SGNH hydrolase"/>
    <property type="match status" value="1"/>
</dbReference>
<feature type="signal peptide" evidence="3">
    <location>
        <begin position="1"/>
        <end position="19"/>
    </location>
</feature>
<evidence type="ECO:0000256" key="2">
    <source>
        <dbReference type="ARBA" id="ARBA00022801"/>
    </source>
</evidence>
<dbReference type="PANTHER" id="PTHR43695">
    <property type="entry name" value="PUTATIVE (AFU_ORTHOLOGUE AFUA_2G17250)-RELATED"/>
    <property type="match status" value="1"/>
</dbReference>
<accession>A0A1E7ZA33</accession>
<evidence type="ECO:0000313" key="5">
    <source>
        <dbReference type="EMBL" id="OFC70274.1"/>
    </source>
</evidence>
<evidence type="ECO:0000256" key="1">
    <source>
        <dbReference type="ARBA" id="ARBA00008668"/>
    </source>
</evidence>
<evidence type="ECO:0000259" key="4">
    <source>
        <dbReference type="Pfam" id="PF13472"/>
    </source>
</evidence>
<dbReference type="GO" id="GO:0016788">
    <property type="term" value="F:hydrolase activity, acting on ester bonds"/>
    <property type="evidence" value="ECO:0007669"/>
    <property type="project" value="UniProtKB-ARBA"/>
</dbReference>
<dbReference type="PANTHER" id="PTHR43695:SF1">
    <property type="entry name" value="RHAMNOGALACTURONAN ACETYLESTERASE"/>
    <property type="match status" value="1"/>
</dbReference>
<reference evidence="5 6" key="1">
    <citation type="submission" date="2016-08" db="EMBL/GenBank/DDBJ databases">
        <authorList>
            <person name="Seilhamer J.J."/>
        </authorList>
    </citation>
    <scope>NUCLEOTIDE SEQUENCE [LARGE SCALE GENOMIC DNA]</scope>
    <source>
        <strain evidence="5 6">KCTC 42603</strain>
    </source>
</reference>
<feature type="domain" description="SGNH hydrolase-type esterase" evidence="4">
    <location>
        <begin position="30"/>
        <end position="225"/>
    </location>
</feature>
<keyword evidence="2" id="KW-0378">Hydrolase</keyword>
<dbReference type="EMBL" id="MDHN01000029">
    <property type="protein sequence ID" value="OFC70274.1"/>
    <property type="molecule type" value="Genomic_DNA"/>
</dbReference>
<dbReference type="AlphaFoldDB" id="A0A1E7ZA33"/>
<protein>
    <submittedName>
        <fullName evidence="5">GntR family transcriptional regulator</fullName>
    </submittedName>
</protein>
<dbReference type="InterPro" id="IPR037459">
    <property type="entry name" value="RhgT-like"/>
</dbReference>
<dbReference type="OrthoDB" id="191551at2"/>
<proteinExistence type="inferred from homology"/>
<keyword evidence="6" id="KW-1185">Reference proteome</keyword>
<comment type="caution">
    <text evidence="5">The sequence shown here is derived from an EMBL/GenBank/DDBJ whole genome shotgun (WGS) entry which is preliminary data.</text>
</comment>
<dbReference type="SUPFAM" id="SSF52266">
    <property type="entry name" value="SGNH hydrolase"/>
    <property type="match status" value="1"/>
</dbReference>